<accession>D4ZDY2</accession>
<evidence type="ECO:0000313" key="11">
    <source>
        <dbReference type="Proteomes" id="UP000002350"/>
    </source>
</evidence>
<evidence type="ECO:0000259" key="9">
    <source>
        <dbReference type="PROSITE" id="PS50110"/>
    </source>
</evidence>
<evidence type="ECO:0000256" key="5">
    <source>
        <dbReference type="ARBA" id="ARBA00023015"/>
    </source>
</evidence>
<keyword evidence="3" id="KW-0067">ATP-binding</keyword>
<dbReference type="GO" id="GO:0000160">
    <property type="term" value="P:phosphorelay signal transduction system"/>
    <property type="evidence" value="ECO:0007669"/>
    <property type="project" value="UniProtKB-KW"/>
</dbReference>
<dbReference type="InterPro" id="IPR011006">
    <property type="entry name" value="CheY-like_superfamily"/>
</dbReference>
<dbReference type="HOGENOM" id="CLU_000445_0_5_6"/>
<dbReference type="Pfam" id="PF14532">
    <property type="entry name" value="Sigma54_activ_2"/>
    <property type="match status" value="1"/>
</dbReference>
<name>D4ZDY2_SHEVD</name>
<feature type="domain" description="Response regulatory" evidence="9">
    <location>
        <begin position="8"/>
        <end position="122"/>
    </location>
</feature>
<dbReference type="InterPro" id="IPR001789">
    <property type="entry name" value="Sig_transdc_resp-reg_receiver"/>
</dbReference>
<keyword evidence="2" id="KW-0547">Nucleotide-binding</keyword>
<evidence type="ECO:0000256" key="4">
    <source>
        <dbReference type="ARBA" id="ARBA00023012"/>
    </source>
</evidence>
<dbReference type="Gene3D" id="1.10.8.60">
    <property type="match status" value="1"/>
</dbReference>
<dbReference type="Gene3D" id="1.10.10.60">
    <property type="entry name" value="Homeodomain-like"/>
    <property type="match status" value="1"/>
</dbReference>
<dbReference type="PROSITE" id="PS50110">
    <property type="entry name" value="RESPONSE_REGULATORY"/>
    <property type="match status" value="1"/>
</dbReference>
<evidence type="ECO:0000313" key="10">
    <source>
        <dbReference type="EMBL" id="BAJ04043.1"/>
    </source>
</evidence>
<dbReference type="InterPro" id="IPR058031">
    <property type="entry name" value="AAA_lid_NorR"/>
</dbReference>
<dbReference type="KEGG" id="svo:SVI_4072"/>
<dbReference type="Pfam" id="PF02954">
    <property type="entry name" value="HTH_8"/>
    <property type="match status" value="1"/>
</dbReference>
<feature type="domain" description="Sigma-54 factor interaction" evidence="8">
    <location>
        <begin position="143"/>
        <end position="347"/>
    </location>
</feature>
<dbReference type="InterPro" id="IPR002197">
    <property type="entry name" value="HTH_Fis"/>
</dbReference>
<dbReference type="Proteomes" id="UP000002350">
    <property type="component" value="Chromosome"/>
</dbReference>
<dbReference type="PANTHER" id="PTHR32071">
    <property type="entry name" value="TRANSCRIPTIONAL REGULATORY PROTEIN"/>
    <property type="match status" value="1"/>
</dbReference>
<evidence type="ECO:0000256" key="3">
    <source>
        <dbReference type="ARBA" id="ARBA00022840"/>
    </source>
</evidence>
<dbReference type="SUPFAM" id="SSF46689">
    <property type="entry name" value="Homeodomain-like"/>
    <property type="match status" value="1"/>
</dbReference>
<keyword evidence="6" id="KW-0804">Transcription</keyword>
<gene>
    <name evidence="10" type="primary">pgtA</name>
    <name evidence="10" type="ordered locus">SVI_4072</name>
</gene>
<keyword evidence="4" id="KW-0902">Two-component regulatory system</keyword>
<dbReference type="OrthoDB" id="9802186at2"/>
<dbReference type="RefSeq" id="WP_013053334.1">
    <property type="nucleotide sequence ID" value="NC_014012.1"/>
</dbReference>
<feature type="modified residue" description="4-aspartylphosphate" evidence="7">
    <location>
        <position position="57"/>
    </location>
</feature>
<dbReference type="PANTHER" id="PTHR32071:SF29">
    <property type="entry name" value="PHOSPHOGLYCERATE TRANSPORT SYSTEM TRANSCRIPTIONAL REGULATORY PROTEIN PGTA"/>
    <property type="match status" value="1"/>
</dbReference>
<keyword evidence="11" id="KW-1185">Reference proteome</keyword>
<protein>
    <submittedName>
        <fullName evidence="10">Phosphoglycerate transport system transcriptional regulatory protein PgtA</fullName>
    </submittedName>
</protein>
<dbReference type="Pfam" id="PF00072">
    <property type="entry name" value="Response_reg"/>
    <property type="match status" value="1"/>
</dbReference>
<dbReference type="AlphaFoldDB" id="D4ZDY2"/>
<dbReference type="SUPFAM" id="SSF52540">
    <property type="entry name" value="P-loop containing nucleoside triphosphate hydrolases"/>
    <property type="match status" value="1"/>
</dbReference>
<reference evidence="11" key="1">
    <citation type="journal article" date="2010" name="Mol. Biosyst.">
        <title>Complete genome sequence and comparative analysis of Shewanella violacea, a psychrophilic and piezophilic bacterium from deep sea floor sediments.</title>
        <authorList>
            <person name="Aono E."/>
            <person name="Baba T."/>
            <person name="Ara T."/>
            <person name="Nishi T."/>
            <person name="Nakamichi T."/>
            <person name="Inamoto E."/>
            <person name="Toyonaga H."/>
            <person name="Hasegawa M."/>
            <person name="Takai Y."/>
            <person name="Okumura Y."/>
            <person name="Baba M."/>
            <person name="Tomita M."/>
            <person name="Kato C."/>
            <person name="Oshima T."/>
            <person name="Nakasone K."/>
            <person name="Mori H."/>
        </authorList>
    </citation>
    <scope>NUCLEOTIDE SEQUENCE [LARGE SCALE GENOMIC DNA]</scope>
    <source>
        <strain evidence="11">JCM 10179 / CIP 106290 / LMG 19151 / DSS12</strain>
    </source>
</reference>
<dbReference type="eggNOG" id="COG2204">
    <property type="taxonomic scope" value="Bacteria"/>
</dbReference>
<dbReference type="Pfam" id="PF25601">
    <property type="entry name" value="AAA_lid_14"/>
    <property type="match status" value="1"/>
</dbReference>
<dbReference type="InterPro" id="IPR009057">
    <property type="entry name" value="Homeodomain-like_sf"/>
</dbReference>
<evidence type="ECO:0000256" key="7">
    <source>
        <dbReference type="PROSITE-ProRule" id="PRU00169"/>
    </source>
</evidence>
<dbReference type="PROSITE" id="PS50045">
    <property type="entry name" value="SIGMA54_INTERACT_4"/>
    <property type="match status" value="1"/>
</dbReference>
<dbReference type="SUPFAM" id="SSF52172">
    <property type="entry name" value="CheY-like"/>
    <property type="match status" value="1"/>
</dbReference>
<dbReference type="STRING" id="637905.SVI_4072"/>
<dbReference type="Gene3D" id="3.40.50.2300">
    <property type="match status" value="1"/>
</dbReference>
<evidence type="ECO:0000256" key="2">
    <source>
        <dbReference type="ARBA" id="ARBA00022741"/>
    </source>
</evidence>
<dbReference type="SMART" id="SM00448">
    <property type="entry name" value="REC"/>
    <property type="match status" value="1"/>
</dbReference>
<proteinExistence type="predicted"/>
<dbReference type="InterPro" id="IPR027417">
    <property type="entry name" value="P-loop_NTPase"/>
</dbReference>
<dbReference type="GO" id="GO:0043565">
    <property type="term" value="F:sequence-specific DNA binding"/>
    <property type="evidence" value="ECO:0007669"/>
    <property type="project" value="InterPro"/>
</dbReference>
<evidence type="ECO:0000259" key="8">
    <source>
        <dbReference type="PROSITE" id="PS50045"/>
    </source>
</evidence>
<sequence>MTTSNCLEILLVDDDQDVLDAYHHLFSLAGYRTRIFTNPLSALDFIPIDWPGIVVTDMYMPQLSGMELLTQLKERDPRLPVIMISGHGDIPMALKAVKHGACDFLEKPIKPAELLALITKQLNSRHQYLQQKSSLNKTLTRELIGKSAQVNNIRQVLSEMALLDSNVCIYGESGTGRHNVASLLHSLSARATLPLIQLNGNQIKTISDIENLFTQASQASIILSFPELLSHEIQHWLAEFLLNQERTQSKPIRLITIFSDSPEIYIGEQSLLPELYYIINQSNIELPPLRKRPDDIAQLFHYFLKRSCNKLAKPLPSVDKSYLSTLRKHSWDGNVRELRNVAELFAIGIVKLTGQNRTQSMDQTHSPLDNLVNDYEKQIIEDALYLFSGRVADAANYLQIPRKKLYLRLKKHGVDKKDYKTL</sequence>
<keyword evidence="1 7" id="KW-0597">Phosphoprotein</keyword>
<organism evidence="10 11">
    <name type="scientific">Shewanella violacea (strain JCM 10179 / CIP 106290 / LMG 19151 / DSS12)</name>
    <dbReference type="NCBI Taxonomy" id="637905"/>
    <lineage>
        <taxon>Bacteria</taxon>
        <taxon>Pseudomonadati</taxon>
        <taxon>Pseudomonadota</taxon>
        <taxon>Gammaproteobacteria</taxon>
        <taxon>Alteromonadales</taxon>
        <taxon>Shewanellaceae</taxon>
        <taxon>Shewanella</taxon>
    </lineage>
</organism>
<dbReference type="Gene3D" id="3.40.50.300">
    <property type="entry name" value="P-loop containing nucleotide triphosphate hydrolases"/>
    <property type="match status" value="1"/>
</dbReference>
<dbReference type="GO" id="GO:0005524">
    <property type="term" value="F:ATP binding"/>
    <property type="evidence" value="ECO:0007669"/>
    <property type="project" value="UniProtKB-KW"/>
</dbReference>
<keyword evidence="5" id="KW-0805">Transcription regulation</keyword>
<dbReference type="InterPro" id="IPR002078">
    <property type="entry name" value="Sigma_54_int"/>
</dbReference>
<evidence type="ECO:0000256" key="1">
    <source>
        <dbReference type="ARBA" id="ARBA00022553"/>
    </source>
</evidence>
<dbReference type="GO" id="GO:0006355">
    <property type="term" value="P:regulation of DNA-templated transcription"/>
    <property type="evidence" value="ECO:0007669"/>
    <property type="project" value="InterPro"/>
</dbReference>
<evidence type="ECO:0000256" key="6">
    <source>
        <dbReference type="ARBA" id="ARBA00023163"/>
    </source>
</evidence>
<dbReference type="FunFam" id="3.40.50.2300:FF:000018">
    <property type="entry name" value="DNA-binding transcriptional regulator NtrC"/>
    <property type="match status" value="1"/>
</dbReference>
<dbReference type="EMBL" id="AP011177">
    <property type="protein sequence ID" value="BAJ04043.1"/>
    <property type="molecule type" value="Genomic_DNA"/>
</dbReference>